<dbReference type="PANTHER" id="PTHR32089:SF112">
    <property type="entry name" value="LYSOZYME-LIKE PROTEIN-RELATED"/>
    <property type="match status" value="1"/>
</dbReference>
<feature type="transmembrane region" description="Helical" evidence="10">
    <location>
        <begin position="12"/>
        <end position="32"/>
    </location>
</feature>
<dbReference type="CDD" id="cd06225">
    <property type="entry name" value="HAMP"/>
    <property type="match status" value="1"/>
</dbReference>
<evidence type="ECO:0000256" key="1">
    <source>
        <dbReference type="ARBA" id="ARBA00004651"/>
    </source>
</evidence>
<dbReference type="Gene3D" id="1.10.287.950">
    <property type="entry name" value="Methyl-accepting chemotaxis protein"/>
    <property type="match status" value="1"/>
</dbReference>
<dbReference type="CDD" id="cd18773">
    <property type="entry name" value="PDC1_HK_sensor"/>
    <property type="match status" value="1"/>
</dbReference>
<evidence type="ECO:0000313" key="13">
    <source>
        <dbReference type="EMBL" id="KZS43189.1"/>
    </source>
</evidence>
<keyword evidence="5 10" id="KW-1133">Transmembrane helix</keyword>
<keyword evidence="2" id="KW-1003">Cell membrane</keyword>
<keyword evidence="14" id="KW-1185">Reference proteome</keyword>
<reference evidence="13" key="1">
    <citation type="journal article" date="2016" name="Genome Announc.">
        <title>Draft genomes of two strains of Paenibacillus glucanolyticus with capability to degrade lignocellulose.</title>
        <authorList>
            <person name="Mathews S.L."/>
            <person name="Pawlak J."/>
            <person name="Grunden A.M."/>
        </authorList>
    </citation>
    <scope>NUCLEOTIDE SEQUENCE [LARGE SCALE GENOMIC DNA]</scope>
    <source>
        <strain evidence="13">SLM1</strain>
    </source>
</reference>
<dbReference type="AlphaFoldDB" id="A0A163DFE5"/>
<feature type="domain" description="HAMP" evidence="12">
    <location>
        <begin position="331"/>
        <end position="386"/>
    </location>
</feature>
<dbReference type="PANTHER" id="PTHR32089">
    <property type="entry name" value="METHYL-ACCEPTING CHEMOTAXIS PROTEIN MCPB"/>
    <property type="match status" value="1"/>
</dbReference>
<keyword evidence="4 10" id="KW-0812">Transmembrane</keyword>
<evidence type="ECO:0008006" key="15">
    <source>
        <dbReference type="Google" id="ProtNLM"/>
    </source>
</evidence>
<evidence type="ECO:0000256" key="3">
    <source>
        <dbReference type="ARBA" id="ARBA00022500"/>
    </source>
</evidence>
<keyword evidence="6 10" id="KW-0472">Membrane</keyword>
<name>A0A163DFE5_9BACL</name>
<comment type="similarity">
    <text evidence="8">Belongs to the methyl-accepting chemotaxis (MCP) protein family.</text>
</comment>
<evidence type="ECO:0000256" key="5">
    <source>
        <dbReference type="ARBA" id="ARBA00022989"/>
    </source>
</evidence>
<proteinExistence type="inferred from homology"/>
<dbReference type="Gene3D" id="1.10.8.500">
    <property type="entry name" value="HAMP domain in histidine kinase"/>
    <property type="match status" value="1"/>
</dbReference>
<evidence type="ECO:0000256" key="4">
    <source>
        <dbReference type="ARBA" id="ARBA00022692"/>
    </source>
</evidence>
<dbReference type="SMART" id="SM00283">
    <property type="entry name" value="MA"/>
    <property type="match status" value="1"/>
</dbReference>
<evidence type="ECO:0000256" key="2">
    <source>
        <dbReference type="ARBA" id="ARBA00022475"/>
    </source>
</evidence>
<sequence length="694" mass="76124">MRKKLQWNLKLQLLVTMVVMVLISTLSLGLAIDQKVKKDMENNFYEATRKEIKQVSGAMNLYFNTVNESVEYFANHPLTKQIDKSITSYVNEVGQDGTIQMTPSKKAGLESDIYNFFLNYSKTHPNVAYIYLGTKDGGYIQWPEGTSNDKFDPRPREWYTQAIDNPDKVMRTGAYASFTGNVPIVSSSVTIKDKAGNIVGVQGVDVSLESLTETINDIKIGETGYVILADQNGTILANPKNPETNFKTLKDLGVKEFTEIDKLKDQNFDITLDNKNYTASVFVSPETQWRYIAIMDKSEIVESINAIQRIIFIVMGIIVLIAIGVSLIVSGAITKPIHAAVHYLQQIGSGNLAAEIPQAMLKKKSEVGTMVRAIDVMKQDLQRIIGGISGSVHIVSQSASNLKDGMDQTQKASSQITESIIQLSTASSEEANTVMNGSEKVEELGGAIDQVTTSTQEILDIARHTGELNQRGIVIMQELVGRFNNTLKSSEETALAINQVNESAGEISSILVTILEISRQTNLLALNASIEASRAGEHGRGFSVVAAEIRKLAEQSASAVNSISYIISNVNSQVGAAVQAIGTSRELFRDQETAVRETESIFNDIMVSVDSQVDKTSEVDVHIQLMEEKRYALTDVFTNISAITEENAAITQDVSAAAEEQLATIDDLADYLSQLKALSTELEDNVKKFTINNK</sequence>
<evidence type="ECO:0000256" key="9">
    <source>
        <dbReference type="PROSITE-ProRule" id="PRU00284"/>
    </source>
</evidence>
<protein>
    <recommendedName>
        <fullName evidence="15">Chemotaxis protein</fullName>
    </recommendedName>
</protein>
<dbReference type="EMBL" id="LWMH01000003">
    <property type="protein sequence ID" value="KZS43189.1"/>
    <property type="molecule type" value="Genomic_DNA"/>
</dbReference>
<evidence type="ECO:0000256" key="7">
    <source>
        <dbReference type="ARBA" id="ARBA00023224"/>
    </source>
</evidence>
<dbReference type="PROSITE" id="PS50885">
    <property type="entry name" value="HAMP"/>
    <property type="match status" value="1"/>
</dbReference>
<feature type="transmembrane region" description="Helical" evidence="10">
    <location>
        <begin position="310"/>
        <end position="333"/>
    </location>
</feature>
<evidence type="ECO:0000256" key="8">
    <source>
        <dbReference type="ARBA" id="ARBA00029447"/>
    </source>
</evidence>
<evidence type="ECO:0000256" key="10">
    <source>
        <dbReference type="SAM" id="Phobius"/>
    </source>
</evidence>
<dbReference type="GO" id="GO:0006935">
    <property type="term" value="P:chemotaxis"/>
    <property type="evidence" value="ECO:0007669"/>
    <property type="project" value="UniProtKB-KW"/>
</dbReference>
<dbReference type="OrthoDB" id="243053at2"/>
<dbReference type="InterPro" id="IPR003660">
    <property type="entry name" value="HAMP_dom"/>
</dbReference>
<dbReference type="GO" id="GO:0005886">
    <property type="term" value="C:plasma membrane"/>
    <property type="evidence" value="ECO:0007669"/>
    <property type="project" value="UniProtKB-SubCell"/>
</dbReference>
<comment type="subcellular location">
    <subcellularLocation>
        <location evidence="1">Cell membrane</location>
        <topology evidence="1">Multi-pass membrane protein</topology>
    </subcellularLocation>
</comment>
<evidence type="ECO:0000313" key="14">
    <source>
        <dbReference type="Proteomes" id="UP000076796"/>
    </source>
</evidence>
<accession>A0A163DFE5</accession>
<dbReference type="InterPro" id="IPR033479">
    <property type="entry name" value="dCache_1"/>
</dbReference>
<keyword evidence="3" id="KW-0145">Chemotaxis</keyword>
<organism evidence="13 14">
    <name type="scientific">Paenibacillus glucanolyticus</name>
    <dbReference type="NCBI Taxonomy" id="59843"/>
    <lineage>
        <taxon>Bacteria</taxon>
        <taxon>Bacillati</taxon>
        <taxon>Bacillota</taxon>
        <taxon>Bacilli</taxon>
        <taxon>Bacillales</taxon>
        <taxon>Paenibacillaceae</taxon>
        <taxon>Paenibacillus</taxon>
    </lineage>
</organism>
<dbReference type="Pfam" id="PF00015">
    <property type="entry name" value="MCPsignal"/>
    <property type="match status" value="1"/>
</dbReference>
<dbReference type="GeneID" id="97555281"/>
<gene>
    <name evidence="13" type="ORF">AWU65_00775</name>
</gene>
<evidence type="ECO:0000259" key="11">
    <source>
        <dbReference type="PROSITE" id="PS50111"/>
    </source>
</evidence>
<dbReference type="RefSeq" id="WP_063480646.1">
    <property type="nucleotide sequence ID" value="NZ_CP147845.1"/>
</dbReference>
<keyword evidence="7 9" id="KW-0807">Transducer</keyword>
<dbReference type="SUPFAM" id="SSF58104">
    <property type="entry name" value="Methyl-accepting chemotaxis protein (MCP) signaling domain"/>
    <property type="match status" value="1"/>
</dbReference>
<feature type="domain" description="Methyl-accepting transducer" evidence="11">
    <location>
        <begin position="405"/>
        <end position="662"/>
    </location>
</feature>
<evidence type="ECO:0000256" key="6">
    <source>
        <dbReference type="ARBA" id="ARBA00023136"/>
    </source>
</evidence>
<dbReference type="Proteomes" id="UP000076796">
    <property type="component" value="Unassembled WGS sequence"/>
</dbReference>
<dbReference type="InterPro" id="IPR004089">
    <property type="entry name" value="MCPsignal_dom"/>
</dbReference>
<dbReference type="SMART" id="SM00304">
    <property type="entry name" value="HAMP"/>
    <property type="match status" value="1"/>
</dbReference>
<comment type="caution">
    <text evidence="13">The sequence shown here is derived from an EMBL/GenBank/DDBJ whole genome shotgun (WGS) entry which is preliminary data.</text>
</comment>
<dbReference type="CDD" id="cd12912">
    <property type="entry name" value="PDC2_MCP_like"/>
    <property type="match status" value="1"/>
</dbReference>
<dbReference type="Gene3D" id="3.30.450.20">
    <property type="entry name" value="PAS domain"/>
    <property type="match status" value="2"/>
</dbReference>
<dbReference type="GO" id="GO:0007165">
    <property type="term" value="P:signal transduction"/>
    <property type="evidence" value="ECO:0007669"/>
    <property type="project" value="UniProtKB-KW"/>
</dbReference>
<dbReference type="Pfam" id="PF02743">
    <property type="entry name" value="dCache_1"/>
    <property type="match status" value="1"/>
</dbReference>
<evidence type="ECO:0000259" key="12">
    <source>
        <dbReference type="PROSITE" id="PS50885"/>
    </source>
</evidence>
<dbReference type="PROSITE" id="PS50111">
    <property type="entry name" value="CHEMOTAXIS_TRANSDUC_2"/>
    <property type="match status" value="1"/>
</dbReference>